<dbReference type="AlphaFoldDB" id="A0A516KIK0"/>
<dbReference type="Proteomes" id="UP000315215">
    <property type="component" value="Chromosome"/>
</dbReference>
<protein>
    <submittedName>
        <fullName evidence="2">Uncharacterized protein</fullName>
    </submittedName>
</protein>
<sequence length="77" mass="8736">MTDQHATNRKVGLQGLHTFVAISLLFIAALNPAISFVVFIALFFLYLAFVKFLQKSWKHGLYLALLAVLVYFLKAYV</sequence>
<keyword evidence="1" id="KW-1133">Transmembrane helix</keyword>
<organism evidence="2 3">
    <name type="scientific">Radiobacillus deserti</name>
    <dbReference type="NCBI Taxonomy" id="2594883"/>
    <lineage>
        <taxon>Bacteria</taxon>
        <taxon>Bacillati</taxon>
        <taxon>Bacillota</taxon>
        <taxon>Bacilli</taxon>
        <taxon>Bacillales</taxon>
        <taxon>Bacillaceae</taxon>
        <taxon>Radiobacillus</taxon>
    </lineage>
</organism>
<keyword evidence="3" id="KW-1185">Reference proteome</keyword>
<accession>A0A516KIK0</accession>
<name>A0A516KIK0_9BACI</name>
<dbReference type="KEGG" id="aqt:FN924_14125"/>
<proteinExistence type="predicted"/>
<evidence type="ECO:0000313" key="3">
    <source>
        <dbReference type="Proteomes" id="UP000315215"/>
    </source>
</evidence>
<feature type="transmembrane region" description="Helical" evidence="1">
    <location>
        <begin position="60"/>
        <end position="76"/>
    </location>
</feature>
<keyword evidence="1" id="KW-0812">Transmembrane</keyword>
<dbReference type="EMBL" id="CP041666">
    <property type="protein sequence ID" value="QDP41219.1"/>
    <property type="molecule type" value="Genomic_DNA"/>
</dbReference>
<gene>
    <name evidence="2" type="ORF">FN924_14125</name>
</gene>
<evidence type="ECO:0000256" key="1">
    <source>
        <dbReference type="SAM" id="Phobius"/>
    </source>
</evidence>
<feature type="transmembrane region" description="Helical" evidence="1">
    <location>
        <begin position="20"/>
        <end position="48"/>
    </location>
</feature>
<evidence type="ECO:0000313" key="2">
    <source>
        <dbReference type="EMBL" id="QDP41219.1"/>
    </source>
</evidence>
<reference evidence="2 3" key="1">
    <citation type="submission" date="2019-07" db="EMBL/GenBank/DDBJ databases">
        <authorList>
            <person name="Li J."/>
        </authorList>
    </citation>
    <scope>NUCLEOTIDE SEQUENCE [LARGE SCALE GENOMIC DNA]</scope>
    <source>
        <strain evidence="2 3">TKL69</strain>
    </source>
</reference>
<keyword evidence="1" id="KW-0472">Membrane</keyword>
<dbReference type="RefSeq" id="WP_143895538.1">
    <property type="nucleotide sequence ID" value="NZ_CP041666.1"/>
</dbReference>